<dbReference type="OrthoDB" id="5853260at2759"/>
<evidence type="ECO:0000313" key="4">
    <source>
        <dbReference type="Proteomes" id="UP000038040"/>
    </source>
</evidence>
<dbReference type="PROSITE" id="PS50060">
    <property type="entry name" value="MAM_2"/>
    <property type="match status" value="1"/>
</dbReference>
<gene>
    <name evidence="3" type="ORF">DME_LOCUS9118</name>
</gene>
<feature type="domain" description="MAM" evidence="2">
    <location>
        <begin position="30"/>
        <end position="196"/>
    </location>
</feature>
<proteinExistence type="predicted"/>
<evidence type="ECO:0000313" key="5">
    <source>
        <dbReference type="Proteomes" id="UP000274756"/>
    </source>
</evidence>
<reference evidence="6" key="1">
    <citation type="submission" date="2017-02" db="UniProtKB">
        <authorList>
            <consortium name="WormBaseParasite"/>
        </authorList>
    </citation>
    <scope>IDENTIFICATION</scope>
</reference>
<dbReference type="EMBL" id="UYYG01001177">
    <property type="protein sequence ID" value="VDN59145.1"/>
    <property type="molecule type" value="Genomic_DNA"/>
</dbReference>
<evidence type="ECO:0000313" key="3">
    <source>
        <dbReference type="EMBL" id="VDN59145.1"/>
    </source>
</evidence>
<dbReference type="InterPro" id="IPR000998">
    <property type="entry name" value="MAM_dom"/>
</dbReference>
<feature type="compositionally biased region" description="Polar residues" evidence="1">
    <location>
        <begin position="228"/>
        <end position="272"/>
    </location>
</feature>
<dbReference type="GO" id="GO:0016020">
    <property type="term" value="C:membrane"/>
    <property type="evidence" value="ECO:0007669"/>
    <property type="project" value="InterPro"/>
</dbReference>
<evidence type="ECO:0000313" key="6">
    <source>
        <dbReference type="WBParaSite" id="DME_0000531901-mRNA-1"/>
    </source>
</evidence>
<reference evidence="3 5" key="2">
    <citation type="submission" date="2018-11" db="EMBL/GenBank/DDBJ databases">
        <authorList>
            <consortium name="Pathogen Informatics"/>
        </authorList>
    </citation>
    <scope>NUCLEOTIDE SEQUENCE [LARGE SCALE GENOMIC DNA]</scope>
</reference>
<feature type="region of interest" description="Disordered" evidence="1">
    <location>
        <begin position="294"/>
        <end position="315"/>
    </location>
</feature>
<protein>
    <submittedName>
        <fullName evidence="6">MAM domain-containing protein</fullName>
    </submittedName>
</protein>
<organism evidence="4 6">
    <name type="scientific">Dracunculus medinensis</name>
    <name type="common">Guinea worm</name>
    <dbReference type="NCBI Taxonomy" id="318479"/>
    <lineage>
        <taxon>Eukaryota</taxon>
        <taxon>Metazoa</taxon>
        <taxon>Ecdysozoa</taxon>
        <taxon>Nematoda</taxon>
        <taxon>Chromadorea</taxon>
        <taxon>Rhabditida</taxon>
        <taxon>Spirurina</taxon>
        <taxon>Dracunculoidea</taxon>
        <taxon>Dracunculidae</taxon>
        <taxon>Dracunculus</taxon>
    </lineage>
</organism>
<feature type="region of interest" description="Disordered" evidence="1">
    <location>
        <begin position="217"/>
        <end position="282"/>
    </location>
</feature>
<name>A0A0N4UDC0_DRAME</name>
<accession>A0A0N4UDC0</accession>
<dbReference type="WBParaSite" id="DME_0000531901-mRNA-1">
    <property type="protein sequence ID" value="DME_0000531901-mRNA-1"/>
    <property type="gene ID" value="DME_0000531901"/>
</dbReference>
<dbReference type="InterPro" id="IPR013320">
    <property type="entry name" value="ConA-like_dom_sf"/>
</dbReference>
<feature type="compositionally biased region" description="Low complexity" evidence="1">
    <location>
        <begin position="273"/>
        <end position="282"/>
    </location>
</feature>
<evidence type="ECO:0000256" key="1">
    <source>
        <dbReference type="SAM" id="MobiDB-lite"/>
    </source>
</evidence>
<dbReference type="Proteomes" id="UP000274756">
    <property type="component" value="Unassembled WGS sequence"/>
</dbReference>
<dbReference type="SUPFAM" id="SSF49899">
    <property type="entry name" value="Concanavalin A-like lectins/glucanases"/>
    <property type="match status" value="1"/>
</dbReference>
<evidence type="ECO:0000259" key="2">
    <source>
        <dbReference type="PROSITE" id="PS50060"/>
    </source>
</evidence>
<sequence length="489" mass="54777">MFNLKKELPEPIPFIDLTVNEEPLDDVHKLYCHFEEACEWHNLNVSGLFWVRTGIKLEKLDLKVTSGTEITPDGFYAAIAPSFTFDKDDEAVLVSRKIDCQKGNGLLKFRFWTGFGAVIEVCTKRTDINQNSKFEECIRLPENIEPGPAHVKIRDIKQKPFRIYIKASHFNPSKTTIKGGFAIVDDIEYFADLCASQTQTTMKTTIPKTTSIITTQTTKSVKPGVSSKAPSTTNPQASTLPEQTSSIKVTSSQKLNNVTLSPTTNVTSANNPTQVVTSTSTSSTTNTVLTTTTVIQSTSSTRRRRRKTTTSSSPNTTVIQTTTISASVQASQTSPPKRVLKTPKVETTKPFRSICLTFDCSFTNEDECSSEIHGSRWKIHNGTDDQKWEKIFGKPIRIKNGQAAVFAYLNGPVTESSLYISSFETMDDFQLFFAYNLPSELSEIEIFAKRENEREKSFFKANGEAKEFTRHWHWMVASMAKGSYDYVSN</sequence>
<dbReference type="AlphaFoldDB" id="A0A0N4UDC0"/>
<dbReference type="Proteomes" id="UP000038040">
    <property type="component" value="Unplaced"/>
</dbReference>
<keyword evidence="5" id="KW-1185">Reference proteome</keyword>